<dbReference type="EMBL" id="JARKHS020028053">
    <property type="protein sequence ID" value="KAK8764742.1"/>
    <property type="molecule type" value="Genomic_DNA"/>
</dbReference>
<keyword evidence="3" id="KW-1185">Reference proteome</keyword>
<keyword evidence="1" id="KW-1133">Transmembrane helix</keyword>
<accession>A0AAQ4DQK2</accession>
<evidence type="ECO:0000313" key="2">
    <source>
        <dbReference type="EMBL" id="KAK8764742.1"/>
    </source>
</evidence>
<dbReference type="AlphaFoldDB" id="A0AAQ4DQK2"/>
<organism evidence="2 3">
    <name type="scientific">Amblyomma americanum</name>
    <name type="common">Lone star tick</name>
    <dbReference type="NCBI Taxonomy" id="6943"/>
    <lineage>
        <taxon>Eukaryota</taxon>
        <taxon>Metazoa</taxon>
        <taxon>Ecdysozoa</taxon>
        <taxon>Arthropoda</taxon>
        <taxon>Chelicerata</taxon>
        <taxon>Arachnida</taxon>
        <taxon>Acari</taxon>
        <taxon>Parasitiformes</taxon>
        <taxon>Ixodida</taxon>
        <taxon>Ixodoidea</taxon>
        <taxon>Ixodidae</taxon>
        <taxon>Amblyomminae</taxon>
        <taxon>Amblyomma</taxon>
    </lineage>
</organism>
<keyword evidence="1" id="KW-0472">Membrane</keyword>
<evidence type="ECO:0000313" key="3">
    <source>
        <dbReference type="Proteomes" id="UP001321473"/>
    </source>
</evidence>
<comment type="caution">
    <text evidence="2">The sequence shown here is derived from an EMBL/GenBank/DDBJ whole genome shotgun (WGS) entry which is preliminary data.</text>
</comment>
<feature type="transmembrane region" description="Helical" evidence="1">
    <location>
        <begin position="58"/>
        <end position="81"/>
    </location>
</feature>
<sequence>MVLSSYSGSSAASKKEPSSTACYTDICDHPAALQSQRVVCDRSSPIDDDSVRNGMACFFQLASLLVCTLVGACFAGLVGYGGGGGGGGYGKSLPGPSFLIKTLHHVSKVSHGGPILGNYDLGVSYGHGGGYGGFGGGYGGGYGGYGWKG</sequence>
<reference evidence="2 3" key="1">
    <citation type="journal article" date="2023" name="Arcadia Sci">
        <title>De novo assembly of a long-read Amblyomma americanum tick genome.</title>
        <authorList>
            <person name="Chou S."/>
            <person name="Poskanzer K.E."/>
            <person name="Rollins M."/>
            <person name="Thuy-Boun P.S."/>
        </authorList>
    </citation>
    <scope>NUCLEOTIDE SEQUENCE [LARGE SCALE GENOMIC DNA]</scope>
    <source>
        <strain evidence="2">F_SG_1</strain>
        <tissue evidence="2">Salivary glands</tissue>
    </source>
</reference>
<proteinExistence type="predicted"/>
<dbReference type="Proteomes" id="UP001321473">
    <property type="component" value="Unassembled WGS sequence"/>
</dbReference>
<protein>
    <submittedName>
        <fullName evidence="2">Uncharacterized protein</fullName>
    </submittedName>
</protein>
<keyword evidence="1" id="KW-0812">Transmembrane</keyword>
<name>A0AAQ4DQK2_AMBAM</name>
<gene>
    <name evidence="2" type="ORF">V5799_032649</name>
</gene>
<evidence type="ECO:0000256" key="1">
    <source>
        <dbReference type="SAM" id="Phobius"/>
    </source>
</evidence>